<evidence type="ECO:0000259" key="4">
    <source>
        <dbReference type="SMART" id="SM00382"/>
    </source>
</evidence>
<proteinExistence type="inferred from homology"/>
<dbReference type="InterPro" id="IPR003593">
    <property type="entry name" value="AAA+_ATPase"/>
</dbReference>
<dbReference type="Proteomes" id="UP000228809">
    <property type="component" value="Unassembled WGS sequence"/>
</dbReference>
<keyword evidence="3" id="KW-0235">DNA replication</keyword>
<gene>
    <name evidence="3 5" type="primary">dnaX</name>
    <name evidence="5" type="ORF">COU17_00545</name>
</gene>
<keyword evidence="1 3" id="KW-0239">DNA-directed DNA polymerase</keyword>
<dbReference type="Gene3D" id="1.10.8.60">
    <property type="match status" value="1"/>
</dbReference>
<dbReference type="GO" id="GO:0009360">
    <property type="term" value="C:DNA polymerase III complex"/>
    <property type="evidence" value="ECO:0007669"/>
    <property type="project" value="InterPro"/>
</dbReference>
<dbReference type="SMART" id="SM00382">
    <property type="entry name" value="AAA"/>
    <property type="match status" value="1"/>
</dbReference>
<protein>
    <recommendedName>
        <fullName evidence="3">DNA polymerase III subunit gamma/tau</fullName>
        <ecNumber evidence="3">2.7.7.7</ecNumber>
    </recommendedName>
</protein>
<comment type="similarity">
    <text evidence="3">Belongs to the DnaX/STICHEL family.</text>
</comment>
<comment type="caution">
    <text evidence="5">The sequence shown here is derived from an EMBL/GenBank/DDBJ whole genome shotgun (WGS) entry which is preliminary data.</text>
</comment>
<dbReference type="SUPFAM" id="SSF48019">
    <property type="entry name" value="post-AAA+ oligomerization domain-like"/>
    <property type="match status" value="1"/>
</dbReference>
<evidence type="ECO:0000256" key="1">
    <source>
        <dbReference type="ARBA" id="ARBA00022932"/>
    </source>
</evidence>
<keyword evidence="3" id="KW-0808">Transferase</keyword>
<sequence length="350" mass="38202">MKEKKSSEVLYRKYRPQSFKEALGQEHITSVLQGAIKEGNIAHAYLFSGSRGIGKTTFARILAHEIGCSDKDLYEIDAASNRGIDDIRELRDAVHVLPFESPYKVYIIDEAHMLTKEAFNALLKTLEEPPAHAIFILATTEAHKVPETILSRCETHTFRQPNQKVLHDMALSVAKSEGYDLEPSAASLIATIGNGSFRDMLGTLQKVLSGAKKGAVSLEDVERITSAPTSALVNDFLNALADSSLPDALSVVEQAVAGNLDIKTFLSLILSKARAALLLKHGGTNEKGLGEHFSEDDVVFIVALSKSESMSLEALAVLLEAYNETPRSYIPQLPLELALMRLLGDIDNSK</sequence>
<dbReference type="InterPro" id="IPR050238">
    <property type="entry name" value="DNA_Rep/Repair_Clamp_Loader"/>
</dbReference>
<dbReference type="InterPro" id="IPR008921">
    <property type="entry name" value="DNA_pol3_clamp-load_cplx_C"/>
</dbReference>
<dbReference type="GO" id="GO:0006261">
    <property type="term" value="P:DNA-templated DNA replication"/>
    <property type="evidence" value="ECO:0007669"/>
    <property type="project" value="TreeGrafter"/>
</dbReference>
<keyword evidence="3" id="KW-0067">ATP-binding</keyword>
<name>A0A2M6WFE3_9BACT</name>
<dbReference type="GO" id="GO:0005524">
    <property type="term" value="F:ATP binding"/>
    <property type="evidence" value="ECO:0007669"/>
    <property type="project" value="UniProtKB-KW"/>
</dbReference>
<dbReference type="SUPFAM" id="SSF52540">
    <property type="entry name" value="P-loop containing nucleoside triphosphate hydrolases"/>
    <property type="match status" value="1"/>
</dbReference>
<evidence type="ECO:0000256" key="3">
    <source>
        <dbReference type="RuleBase" id="RU364063"/>
    </source>
</evidence>
<keyword evidence="3" id="KW-0547">Nucleotide-binding</keyword>
<dbReference type="GO" id="GO:0003887">
    <property type="term" value="F:DNA-directed DNA polymerase activity"/>
    <property type="evidence" value="ECO:0007669"/>
    <property type="project" value="UniProtKB-KW"/>
</dbReference>
<keyword evidence="3" id="KW-0548">Nucleotidyltransferase</keyword>
<feature type="domain" description="AAA+ ATPase" evidence="4">
    <location>
        <begin position="41"/>
        <end position="162"/>
    </location>
</feature>
<dbReference type="Gene3D" id="1.20.272.10">
    <property type="match status" value="1"/>
</dbReference>
<dbReference type="GO" id="GO:0003677">
    <property type="term" value="F:DNA binding"/>
    <property type="evidence" value="ECO:0007669"/>
    <property type="project" value="InterPro"/>
</dbReference>
<dbReference type="EC" id="2.7.7.7" evidence="3"/>
<dbReference type="InterPro" id="IPR027417">
    <property type="entry name" value="P-loop_NTPase"/>
</dbReference>
<dbReference type="PANTHER" id="PTHR11669:SF0">
    <property type="entry name" value="PROTEIN STICHEL-LIKE 2"/>
    <property type="match status" value="1"/>
</dbReference>
<dbReference type="Pfam" id="PF13177">
    <property type="entry name" value="DNA_pol3_delta2"/>
    <property type="match status" value="2"/>
</dbReference>
<dbReference type="InterPro" id="IPR012763">
    <property type="entry name" value="DNA_pol_III_sug/sutau_N"/>
</dbReference>
<evidence type="ECO:0000313" key="5">
    <source>
        <dbReference type="EMBL" id="PIT91464.1"/>
    </source>
</evidence>
<dbReference type="EMBL" id="PFBJ01000003">
    <property type="protein sequence ID" value="PIT91464.1"/>
    <property type="molecule type" value="Genomic_DNA"/>
</dbReference>
<evidence type="ECO:0000313" key="6">
    <source>
        <dbReference type="Proteomes" id="UP000228809"/>
    </source>
</evidence>
<reference evidence="6" key="1">
    <citation type="submission" date="2017-09" db="EMBL/GenBank/DDBJ databases">
        <title>Depth-based differentiation of microbial function through sediment-hosted aquifers and enrichment of novel symbionts in the deep terrestrial subsurface.</title>
        <authorList>
            <person name="Probst A.J."/>
            <person name="Ladd B."/>
            <person name="Jarett J.K."/>
            <person name="Geller-Mcgrath D.E."/>
            <person name="Sieber C.M.K."/>
            <person name="Emerson J.B."/>
            <person name="Anantharaman K."/>
            <person name="Thomas B.C."/>
            <person name="Malmstrom R."/>
            <person name="Stieglmeier M."/>
            <person name="Klingl A."/>
            <person name="Woyke T."/>
            <person name="Ryan C.M."/>
            <person name="Banfield J.F."/>
        </authorList>
    </citation>
    <scope>NUCLEOTIDE SEQUENCE [LARGE SCALE GENOMIC DNA]</scope>
</reference>
<comment type="function">
    <text evidence="3">DNA polymerase III is a complex, multichain enzyme responsible for most of the replicative synthesis in bacteria. This DNA polymerase also exhibits 3' to 5' exonuclease activity.</text>
</comment>
<dbReference type="AlphaFoldDB" id="A0A2M6WFE3"/>
<organism evidence="5 6">
    <name type="scientific">Candidatus Kaiserbacteria bacterium CG10_big_fil_rev_8_21_14_0_10_49_17</name>
    <dbReference type="NCBI Taxonomy" id="1974609"/>
    <lineage>
        <taxon>Bacteria</taxon>
        <taxon>Candidatus Kaiseribacteriota</taxon>
    </lineage>
</organism>
<comment type="subunit">
    <text evidence="3">DNA polymerase III contains a core (composed of alpha, epsilon and theta chains) that associates with a tau subunit. This core dimerizes to form the POLIII' complex. PolIII' associates with the gamma complex (composed of gamma, delta, delta', psi and chi chains) and with the beta chain to form the complete DNA polymerase III complex.</text>
</comment>
<dbReference type="PANTHER" id="PTHR11669">
    <property type="entry name" value="REPLICATION FACTOR C / DNA POLYMERASE III GAMMA-TAU SUBUNIT"/>
    <property type="match status" value="1"/>
</dbReference>
<dbReference type="NCBIfam" id="TIGR02397">
    <property type="entry name" value="dnaX_nterm"/>
    <property type="match status" value="1"/>
</dbReference>
<dbReference type="Gene3D" id="3.40.50.300">
    <property type="entry name" value="P-loop containing nucleotide triphosphate hydrolases"/>
    <property type="match status" value="1"/>
</dbReference>
<accession>A0A2M6WFE3</accession>
<dbReference type="CDD" id="cd00009">
    <property type="entry name" value="AAA"/>
    <property type="match status" value="1"/>
</dbReference>
<comment type="catalytic activity">
    <reaction evidence="2 3">
        <text>DNA(n) + a 2'-deoxyribonucleoside 5'-triphosphate = DNA(n+1) + diphosphate</text>
        <dbReference type="Rhea" id="RHEA:22508"/>
        <dbReference type="Rhea" id="RHEA-COMP:17339"/>
        <dbReference type="Rhea" id="RHEA-COMP:17340"/>
        <dbReference type="ChEBI" id="CHEBI:33019"/>
        <dbReference type="ChEBI" id="CHEBI:61560"/>
        <dbReference type="ChEBI" id="CHEBI:173112"/>
        <dbReference type="EC" id="2.7.7.7"/>
    </reaction>
</comment>
<evidence type="ECO:0000256" key="2">
    <source>
        <dbReference type="ARBA" id="ARBA00049244"/>
    </source>
</evidence>